<keyword evidence="1" id="KW-0479">Metal-binding</keyword>
<reference evidence="7" key="1">
    <citation type="submission" date="2013-04" db="EMBL/GenBank/DDBJ databases">
        <authorList>
            <person name="Qu J."/>
            <person name="Murali S.C."/>
            <person name="Bandaranaike D."/>
            <person name="Bellair M."/>
            <person name="Blankenburg K."/>
            <person name="Chao H."/>
            <person name="Dinh H."/>
            <person name="Doddapaneni H."/>
            <person name="Downs B."/>
            <person name="Dugan-Rocha S."/>
            <person name="Elkadiri S."/>
            <person name="Gnanaolivu R.D."/>
            <person name="Hernandez B."/>
            <person name="Javaid M."/>
            <person name="Jayaseelan J.C."/>
            <person name="Lee S."/>
            <person name="Li M."/>
            <person name="Ming W."/>
            <person name="Munidasa M."/>
            <person name="Muniz J."/>
            <person name="Nguyen L."/>
            <person name="Ongeri F."/>
            <person name="Osuji N."/>
            <person name="Pu L.-L."/>
            <person name="Puazo M."/>
            <person name="Qu C."/>
            <person name="Quiroz J."/>
            <person name="Raj R."/>
            <person name="Weissenberger G."/>
            <person name="Xin Y."/>
            <person name="Zou X."/>
            <person name="Han Y."/>
            <person name="Richards S."/>
            <person name="Worley K."/>
            <person name="Muzny D."/>
            <person name="Gibbs R."/>
        </authorList>
    </citation>
    <scope>NUCLEOTIDE SEQUENCE</scope>
    <source>
        <strain evidence="7">Sampled in the wild</strain>
    </source>
</reference>
<keyword evidence="4 5" id="KW-0238">DNA-binding</keyword>
<dbReference type="PANTHER" id="PTHR47696:SF1">
    <property type="entry name" value="THAP DOMAIN-CONTAINING PROTEIN 2"/>
    <property type="match status" value="1"/>
</dbReference>
<accession>A0A8K0KNZ8</accession>
<dbReference type="InterPro" id="IPR026521">
    <property type="entry name" value="THAP2"/>
</dbReference>
<name>A0A8K0KNZ8_LADFU</name>
<keyword evidence="3" id="KW-0862">Zinc</keyword>
<proteinExistence type="predicted"/>
<evidence type="ECO:0000256" key="3">
    <source>
        <dbReference type="ARBA" id="ARBA00022833"/>
    </source>
</evidence>
<dbReference type="AlphaFoldDB" id="A0A8K0KNZ8"/>
<dbReference type="PANTHER" id="PTHR47696">
    <property type="entry name" value="THAP DOMAIN-CONTAINING PROTEIN 2"/>
    <property type="match status" value="1"/>
</dbReference>
<organism evidence="7 8">
    <name type="scientific">Ladona fulva</name>
    <name type="common">Scarce chaser dragonfly</name>
    <name type="synonym">Libellula fulva</name>
    <dbReference type="NCBI Taxonomy" id="123851"/>
    <lineage>
        <taxon>Eukaryota</taxon>
        <taxon>Metazoa</taxon>
        <taxon>Ecdysozoa</taxon>
        <taxon>Arthropoda</taxon>
        <taxon>Hexapoda</taxon>
        <taxon>Insecta</taxon>
        <taxon>Pterygota</taxon>
        <taxon>Palaeoptera</taxon>
        <taxon>Odonata</taxon>
        <taxon>Epiprocta</taxon>
        <taxon>Anisoptera</taxon>
        <taxon>Libelluloidea</taxon>
        <taxon>Libellulidae</taxon>
        <taxon>Ladona</taxon>
    </lineage>
</organism>
<dbReference type="GO" id="GO:0003677">
    <property type="term" value="F:DNA binding"/>
    <property type="evidence" value="ECO:0007669"/>
    <property type="project" value="UniProtKB-UniRule"/>
</dbReference>
<evidence type="ECO:0000256" key="2">
    <source>
        <dbReference type="ARBA" id="ARBA00022771"/>
    </source>
</evidence>
<evidence type="ECO:0000256" key="1">
    <source>
        <dbReference type="ARBA" id="ARBA00022723"/>
    </source>
</evidence>
<keyword evidence="2 5" id="KW-0863">Zinc-finger</keyword>
<evidence type="ECO:0000256" key="5">
    <source>
        <dbReference type="PROSITE-ProRule" id="PRU00309"/>
    </source>
</evidence>
<dbReference type="EMBL" id="KZ308942">
    <property type="protein sequence ID" value="KAG8235723.1"/>
    <property type="molecule type" value="Genomic_DNA"/>
</dbReference>
<evidence type="ECO:0000256" key="4">
    <source>
        <dbReference type="ARBA" id="ARBA00023125"/>
    </source>
</evidence>
<dbReference type="Proteomes" id="UP000792457">
    <property type="component" value="Unassembled WGS sequence"/>
</dbReference>
<dbReference type="SMART" id="SM00980">
    <property type="entry name" value="THAP"/>
    <property type="match status" value="1"/>
</dbReference>
<dbReference type="SMART" id="SM00692">
    <property type="entry name" value="DM3"/>
    <property type="match status" value="1"/>
</dbReference>
<dbReference type="SUPFAM" id="SSF57716">
    <property type="entry name" value="Glucocorticoid receptor-like (DNA-binding domain)"/>
    <property type="match status" value="1"/>
</dbReference>
<feature type="domain" description="THAP-type" evidence="6">
    <location>
        <begin position="1"/>
        <end position="79"/>
    </location>
</feature>
<dbReference type="InterPro" id="IPR006612">
    <property type="entry name" value="THAP_Znf"/>
</dbReference>
<dbReference type="Gene3D" id="6.20.210.20">
    <property type="entry name" value="THAP domain"/>
    <property type="match status" value="1"/>
</dbReference>
<dbReference type="OrthoDB" id="6781410at2759"/>
<sequence length="242" mass="27606">MPGCAALGCSNRTETGHSLKSFPRDPQRRALWTTMVNRKNWIPKNSSYICEIHFDDNQWEIPRVDGKKKLKANAVPTIFDFSIKKKPYSKKKQRNIFNGKNSFYEDGNIKGQLPLNGLECLVCHSMLHSDDKICADSITATTGVTMKQRLRQITNAVSHKQWKSRRKGSLCHRCAQLINYVDKMESELALLKSALADCILVKGDRHELTEEFVTNLLVLDEFQSRLPELSVDEEMGDCLELC</sequence>
<dbReference type="GO" id="GO:0008270">
    <property type="term" value="F:zinc ion binding"/>
    <property type="evidence" value="ECO:0007669"/>
    <property type="project" value="UniProtKB-KW"/>
</dbReference>
<evidence type="ECO:0000313" key="8">
    <source>
        <dbReference type="Proteomes" id="UP000792457"/>
    </source>
</evidence>
<comment type="caution">
    <text evidence="7">The sequence shown here is derived from an EMBL/GenBank/DDBJ whole genome shotgun (WGS) entry which is preliminary data.</text>
</comment>
<protein>
    <recommendedName>
        <fullName evidence="6">THAP-type domain-containing protein</fullName>
    </recommendedName>
</protein>
<gene>
    <name evidence="7" type="ORF">J437_LFUL016358</name>
</gene>
<dbReference type="PROSITE" id="PS50950">
    <property type="entry name" value="ZF_THAP"/>
    <property type="match status" value="1"/>
</dbReference>
<reference evidence="7" key="2">
    <citation type="submission" date="2017-10" db="EMBL/GenBank/DDBJ databases">
        <title>Ladona fulva Genome sequencing and assembly.</title>
        <authorList>
            <person name="Murali S."/>
            <person name="Richards S."/>
            <person name="Bandaranaike D."/>
            <person name="Bellair M."/>
            <person name="Blankenburg K."/>
            <person name="Chao H."/>
            <person name="Dinh H."/>
            <person name="Doddapaneni H."/>
            <person name="Dugan-Rocha S."/>
            <person name="Elkadiri S."/>
            <person name="Gnanaolivu R."/>
            <person name="Hernandez B."/>
            <person name="Skinner E."/>
            <person name="Javaid M."/>
            <person name="Lee S."/>
            <person name="Li M."/>
            <person name="Ming W."/>
            <person name="Munidasa M."/>
            <person name="Muniz J."/>
            <person name="Nguyen L."/>
            <person name="Hughes D."/>
            <person name="Osuji N."/>
            <person name="Pu L.-L."/>
            <person name="Puazo M."/>
            <person name="Qu C."/>
            <person name="Quiroz J."/>
            <person name="Raj R."/>
            <person name="Weissenberger G."/>
            <person name="Xin Y."/>
            <person name="Zou X."/>
            <person name="Han Y."/>
            <person name="Worley K."/>
            <person name="Muzny D."/>
            <person name="Gibbs R."/>
        </authorList>
    </citation>
    <scope>NUCLEOTIDE SEQUENCE</scope>
    <source>
        <strain evidence="7">Sampled in the wild</strain>
    </source>
</reference>
<evidence type="ECO:0000313" key="7">
    <source>
        <dbReference type="EMBL" id="KAG8235723.1"/>
    </source>
</evidence>
<dbReference type="InterPro" id="IPR038441">
    <property type="entry name" value="THAP_Znf_sf"/>
</dbReference>
<dbReference type="Pfam" id="PF05485">
    <property type="entry name" value="THAP"/>
    <property type="match status" value="1"/>
</dbReference>
<keyword evidence="8" id="KW-1185">Reference proteome</keyword>
<evidence type="ECO:0000259" key="6">
    <source>
        <dbReference type="PROSITE" id="PS50950"/>
    </source>
</evidence>